<sequence length="173" mass="18759">MIFSSMLQVLFCNLLLGCNSASFMDLFAAVGSNWICPYLLSIKLGGICFRWQLGVDGNNGYAVAIYSKENLLNNVLAAIPLDLNRDEWFAALPRALVAGFVKTDKDFQEKGMGCFCEERAGLVEVGSESGPFEFLGMQICFICSILVLQMGCTGPDLIGAFFSAVVSVLVLVL</sequence>
<evidence type="ECO:0000313" key="2">
    <source>
        <dbReference type="Proteomes" id="UP001060215"/>
    </source>
</evidence>
<reference evidence="1 2" key="1">
    <citation type="journal article" date="2022" name="Plant J.">
        <title>Chromosome-level genome of Camellia lanceoleosa provides a valuable resource for understanding genome evolution and self-incompatibility.</title>
        <authorList>
            <person name="Gong W."/>
            <person name="Xiao S."/>
            <person name="Wang L."/>
            <person name="Liao Z."/>
            <person name="Chang Y."/>
            <person name="Mo W."/>
            <person name="Hu G."/>
            <person name="Li W."/>
            <person name="Zhao G."/>
            <person name="Zhu H."/>
            <person name="Hu X."/>
            <person name="Ji K."/>
            <person name="Xiang X."/>
            <person name="Song Q."/>
            <person name="Yuan D."/>
            <person name="Jin S."/>
            <person name="Zhang L."/>
        </authorList>
    </citation>
    <scope>NUCLEOTIDE SEQUENCE [LARGE SCALE GENOMIC DNA]</scope>
    <source>
        <strain evidence="1">SQ_2022a</strain>
    </source>
</reference>
<protein>
    <submittedName>
        <fullName evidence="1">Uncharacterized protein</fullName>
    </submittedName>
</protein>
<comment type="caution">
    <text evidence="1">The sequence shown here is derived from an EMBL/GenBank/DDBJ whole genome shotgun (WGS) entry which is preliminary data.</text>
</comment>
<name>A0ACC0GCG2_9ERIC</name>
<organism evidence="1 2">
    <name type="scientific">Camellia lanceoleosa</name>
    <dbReference type="NCBI Taxonomy" id="1840588"/>
    <lineage>
        <taxon>Eukaryota</taxon>
        <taxon>Viridiplantae</taxon>
        <taxon>Streptophyta</taxon>
        <taxon>Embryophyta</taxon>
        <taxon>Tracheophyta</taxon>
        <taxon>Spermatophyta</taxon>
        <taxon>Magnoliopsida</taxon>
        <taxon>eudicotyledons</taxon>
        <taxon>Gunneridae</taxon>
        <taxon>Pentapetalae</taxon>
        <taxon>asterids</taxon>
        <taxon>Ericales</taxon>
        <taxon>Theaceae</taxon>
        <taxon>Camellia</taxon>
    </lineage>
</organism>
<proteinExistence type="predicted"/>
<dbReference type="Proteomes" id="UP001060215">
    <property type="component" value="Chromosome 10"/>
</dbReference>
<accession>A0ACC0GCG2</accession>
<gene>
    <name evidence="1" type="ORF">LOK49_LG10G02925</name>
</gene>
<keyword evidence="2" id="KW-1185">Reference proteome</keyword>
<dbReference type="EMBL" id="CM045767">
    <property type="protein sequence ID" value="KAI7998720.1"/>
    <property type="molecule type" value="Genomic_DNA"/>
</dbReference>
<evidence type="ECO:0000313" key="1">
    <source>
        <dbReference type="EMBL" id="KAI7998720.1"/>
    </source>
</evidence>